<dbReference type="Proteomes" id="UP001482620">
    <property type="component" value="Unassembled WGS sequence"/>
</dbReference>
<sequence>MSKCVLFANIALCPDDSKIFILTFKLQKSATTAGRSDKLLAFQLSGNLFSFLRTHGMWCITGEEKVLVYLTEPHLKKSEVLLEPNKMLLHILDSEKRSHFIRITATCSSVIIRYVLWLEAVFHPDQVLPAPLLCW</sequence>
<accession>A0ABV0UHH3</accession>
<dbReference type="EMBL" id="JAHRIQ010070550">
    <property type="protein sequence ID" value="MEQ2244032.1"/>
    <property type="molecule type" value="Genomic_DNA"/>
</dbReference>
<evidence type="ECO:0000313" key="2">
    <source>
        <dbReference type="Proteomes" id="UP001482620"/>
    </source>
</evidence>
<reference evidence="1 2" key="1">
    <citation type="submission" date="2021-06" db="EMBL/GenBank/DDBJ databases">
        <authorList>
            <person name="Palmer J.M."/>
        </authorList>
    </citation>
    <scope>NUCLEOTIDE SEQUENCE [LARGE SCALE GENOMIC DNA]</scope>
    <source>
        <strain evidence="2">if_2019</strain>
        <tissue evidence="1">Muscle</tissue>
    </source>
</reference>
<organism evidence="1 2">
    <name type="scientific">Ilyodon furcidens</name>
    <name type="common">goldbreast splitfin</name>
    <dbReference type="NCBI Taxonomy" id="33524"/>
    <lineage>
        <taxon>Eukaryota</taxon>
        <taxon>Metazoa</taxon>
        <taxon>Chordata</taxon>
        <taxon>Craniata</taxon>
        <taxon>Vertebrata</taxon>
        <taxon>Euteleostomi</taxon>
        <taxon>Actinopterygii</taxon>
        <taxon>Neopterygii</taxon>
        <taxon>Teleostei</taxon>
        <taxon>Neoteleostei</taxon>
        <taxon>Acanthomorphata</taxon>
        <taxon>Ovalentaria</taxon>
        <taxon>Atherinomorphae</taxon>
        <taxon>Cyprinodontiformes</taxon>
        <taxon>Goodeidae</taxon>
        <taxon>Ilyodon</taxon>
    </lineage>
</organism>
<proteinExistence type="predicted"/>
<keyword evidence="2" id="KW-1185">Reference proteome</keyword>
<protein>
    <submittedName>
        <fullName evidence="1">Uncharacterized protein</fullName>
    </submittedName>
</protein>
<comment type="caution">
    <text evidence="1">The sequence shown here is derived from an EMBL/GenBank/DDBJ whole genome shotgun (WGS) entry which is preliminary data.</text>
</comment>
<evidence type="ECO:0000313" key="1">
    <source>
        <dbReference type="EMBL" id="MEQ2244032.1"/>
    </source>
</evidence>
<name>A0ABV0UHH3_9TELE</name>
<gene>
    <name evidence="1" type="ORF">ILYODFUR_012968</name>
</gene>